<evidence type="ECO:0000313" key="2">
    <source>
        <dbReference type="Proteomes" id="UP001285354"/>
    </source>
</evidence>
<comment type="caution">
    <text evidence="1">The sequence shown here is derived from an EMBL/GenBank/DDBJ whole genome shotgun (WGS) entry which is preliminary data.</text>
</comment>
<dbReference type="Proteomes" id="UP001285354">
    <property type="component" value="Unassembled WGS sequence"/>
</dbReference>
<dbReference type="AlphaFoldDB" id="A0AAD9T4V7"/>
<organism evidence="1 2">
    <name type="scientific">Diplocarpon rosae</name>
    <dbReference type="NCBI Taxonomy" id="946125"/>
    <lineage>
        <taxon>Eukaryota</taxon>
        <taxon>Fungi</taxon>
        <taxon>Dikarya</taxon>
        <taxon>Ascomycota</taxon>
        <taxon>Pezizomycotina</taxon>
        <taxon>Leotiomycetes</taxon>
        <taxon>Helotiales</taxon>
        <taxon>Drepanopezizaceae</taxon>
        <taxon>Diplocarpon</taxon>
    </lineage>
</organism>
<accession>A0AAD9T4V7</accession>
<protein>
    <submittedName>
        <fullName evidence="1">Uncharacterized protein</fullName>
    </submittedName>
</protein>
<dbReference type="EMBL" id="JAUBYV010000002">
    <property type="protein sequence ID" value="KAK2628777.1"/>
    <property type="molecule type" value="Genomic_DNA"/>
</dbReference>
<proteinExistence type="predicted"/>
<evidence type="ECO:0000313" key="1">
    <source>
        <dbReference type="EMBL" id="KAK2628777.1"/>
    </source>
</evidence>
<sequence>MADSSPLPEPARAACLLPLPSLPPSNPSLPLTAWARKYGQFSPTNPKSGYTPTEYQFPVLGATSPPSGAQYEAFQKRKLYGFTSRELAQLDCLPLRELKASNLASHIMPILRRENWEQAPLQPDFSRSNLYPLADGRGVWSAHNDVVWDVLEPILTLASKFVGSAYVLPWFDALLRSERKKIPDWRRKPEDLNRTDLRYFDPRPADQFIPSRASTADRDKAFDELQNVYKYTFAFMSQDEDPMEPADEPPGSALGFTATNFAYMNFDPTPNKEPRVFTWLKYSEFEPLLRTDITSAERMSIQWSIASTISHEVMHAVQYLSTDLIGNYAGTEDFFSQEALSTLVLQDPFSMNMGACPLWFFSRYWPTGSDVANADEVELINPGVQMFDEMFPIPLSFYEDVHQEEFWSVAVRKFGHGIFHYRTRREGTRVQQNRHPLTGKIRVKGGTRFQAFNQNFVAPTNDFIASVESMEKLLGLHPSNRAAMRFGRSLILSSQAEQEFWDNTVRQEGLVKTAITAVADASRLAPTDENRRIVFTGLLECMRDAISKHEVQVAAIRSLESVNATQYPDRRAALKTWNRGTRVFLRNLKAVDTINVIDIEAPLLDLEICRMYLYDPTDESMRATEDFVEIQSISFARAFFDEGEFTLCRNLCLGVLASPWCSIFAQCGAEAIVFALDKDVFPGWDERKADLERLLLRLEYCTAGAPATWKAHWDILKTELVKPASLIPRPADPPVPLAQTDVGMTDA</sequence>
<reference evidence="1" key="1">
    <citation type="submission" date="2023-06" db="EMBL/GenBank/DDBJ databases">
        <title>Draft genome of Marssonina rosae.</title>
        <authorList>
            <person name="Cheng Q."/>
        </authorList>
    </citation>
    <scope>NUCLEOTIDE SEQUENCE</scope>
    <source>
        <strain evidence="1">R4</strain>
    </source>
</reference>
<keyword evidence="2" id="KW-1185">Reference proteome</keyword>
<name>A0AAD9T4V7_9HELO</name>
<gene>
    <name evidence="1" type="ORF">QTJ16_001880</name>
</gene>